<reference evidence="15 16" key="1">
    <citation type="submission" date="2021-01" db="EMBL/GenBank/DDBJ databases">
        <title>Belnapia mucosa sp. nov. and Belnapia arida sp. nov., isolated from the Tabernas Desert (Almeria, Spain).</title>
        <authorList>
            <person name="Molina-Menor E."/>
            <person name="Vidal-Verdu A."/>
            <person name="Calonge A."/>
            <person name="Satari L."/>
            <person name="Pereto J."/>
            <person name="Porcar M."/>
        </authorList>
    </citation>
    <scope>NUCLEOTIDE SEQUENCE [LARGE SCALE GENOMIC DNA]</scope>
    <source>
        <strain evidence="15 16">T18</strain>
    </source>
</reference>
<evidence type="ECO:0000256" key="6">
    <source>
        <dbReference type="ARBA" id="ARBA00022692"/>
    </source>
</evidence>
<dbReference type="PROSITE" id="PS50109">
    <property type="entry name" value="HIS_KIN"/>
    <property type="match status" value="1"/>
</dbReference>
<evidence type="ECO:0000256" key="7">
    <source>
        <dbReference type="ARBA" id="ARBA00022741"/>
    </source>
</evidence>
<keyword evidence="12 13" id="KW-0472">Membrane</keyword>
<keyword evidence="10 13" id="KW-1133">Transmembrane helix</keyword>
<dbReference type="SMART" id="SM00387">
    <property type="entry name" value="HATPase_c"/>
    <property type="match status" value="1"/>
</dbReference>
<dbReference type="Pfam" id="PF07568">
    <property type="entry name" value="HisKA_2"/>
    <property type="match status" value="1"/>
</dbReference>
<evidence type="ECO:0000256" key="4">
    <source>
        <dbReference type="ARBA" id="ARBA00022553"/>
    </source>
</evidence>
<evidence type="ECO:0000256" key="8">
    <source>
        <dbReference type="ARBA" id="ARBA00022777"/>
    </source>
</evidence>
<evidence type="ECO:0000256" key="2">
    <source>
        <dbReference type="ARBA" id="ARBA00004141"/>
    </source>
</evidence>
<evidence type="ECO:0000259" key="14">
    <source>
        <dbReference type="PROSITE" id="PS50109"/>
    </source>
</evidence>
<keyword evidence="16" id="KW-1185">Reference proteome</keyword>
<keyword evidence="4" id="KW-0597">Phosphoprotein</keyword>
<keyword evidence="9" id="KW-0067">ATP-binding</keyword>
<keyword evidence="11" id="KW-0902">Two-component regulatory system</keyword>
<keyword evidence="5" id="KW-0808">Transferase</keyword>
<comment type="catalytic activity">
    <reaction evidence="1">
        <text>ATP + protein L-histidine = ADP + protein N-phospho-L-histidine.</text>
        <dbReference type="EC" id="2.7.13.3"/>
    </reaction>
</comment>
<evidence type="ECO:0000256" key="5">
    <source>
        <dbReference type="ARBA" id="ARBA00022679"/>
    </source>
</evidence>
<accession>A0ABS1TZY9</accession>
<feature type="transmembrane region" description="Helical" evidence="13">
    <location>
        <begin position="72"/>
        <end position="94"/>
    </location>
</feature>
<dbReference type="RefSeq" id="WP_202831139.1">
    <property type="nucleotide sequence ID" value="NZ_JAETWB010000002.1"/>
</dbReference>
<comment type="subcellular location">
    <subcellularLocation>
        <location evidence="2">Membrane</location>
        <topology evidence="2">Multi-pass membrane protein</topology>
    </subcellularLocation>
</comment>
<feature type="transmembrane region" description="Helical" evidence="13">
    <location>
        <begin position="100"/>
        <end position="124"/>
    </location>
</feature>
<proteinExistence type="predicted"/>
<comment type="caution">
    <text evidence="15">The sequence shown here is derived from an EMBL/GenBank/DDBJ whole genome shotgun (WGS) entry which is preliminary data.</text>
</comment>
<evidence type="ECO:0000256" key="13">
    <source>
        <dbReference type="SAM" id="Phobius"/>
    </source>
</evidence>
<dbReference type="EMBL" id="JAETWB010000002">
    <property type="protein sequence ID" value="MBL6077987.1"/>
    <property type="molecule type" value="Genomic_DNA"/>
</dbReference>
<dbReference type="InterPro" id="IPR036890">
    <property type="entry name" value="HATPase_C_sf"/>
</dbReference>
<keyword evidence="7" id="KW-0547">Nucleotide-binding</keyword>
<feature type="transmembrane region" description="Helical" evidence="13">
    <location>
        <begin position="48"/>
        <end position="65"/>
    </location>
</feature>
<gene>
    <name evidence="15" type="ORF">JMJ56_08220</name>
</gene>
<evidence type="ECO:0000256" key="12">
    <source>
        <dbReference type="ARBA" id="ARBA00023136"/>
    </source>
</evidence>
<feature type="domain" description="Histidine kinase" evidence="14">
    <location>
        <begin position="154"/>
        <end position="352"/>
    </location>
</feature>
<dbReference type="Pfam" id="PF02518">
    <property type="entry name" value="HATPase_c"/>
    <property type="match status" value="1"/>
</dbReference>
<dbReference type="SUPFAM" id="SSF55874">
    <property type="entry name" value="ATPase domain of HSP90 chaperone/DNA topoisomerase II/histidine kinase"/>
    <property type="match status" value="1"/>
</dbReference>
<dbReference type="InterPro" id="IPR025201">
    <property type="entry name" value="KdpD_TM"/>
</dbReference>
<organism evidence="15 16">
    <name type="scientific">Belnapia arida</name>
    <dbReference type="NCBI Taxonomy" id="2804533"/>
    <lineage>
        <taxon>Bacteria</taxon>
        <taxon>Pseudomonadati</taxon>
        <taxon>Pseudomonadota</taxon>
        <taxon>Alphaproteobacteria</taxon>
        <taxon>Acetobacterales</taxon>
        <taxon>Roseomonadaceae</taxon>
        <taxon>Belnapia</taxon>
    </lineage>
</organism>
<evidence type="ECO:0000313" key="16">
    <source>
        <dbReference type="Proteomes" id="UP000660885"/>
    </source>
</evidence>
<evidence type="ECO:0000313" key="15">
    <source>
        <dbReference type="EMBL" id="MBL6077987.1"/>
    </source>
</evidence>
<dbReference type="PANTHER" id="PTHR41523:SF8">
    <property type="entry name" value="ETHYLENE RESPONSE SENSOR PROTEIN"/>
    <property type="match status" value="1"/>
</dbReference>
<name>A0ABS1TZY9_9PROT</name>
<feature type="transmembrane region" description="Helical" evidence="13">
    <location>
        <begin position="21"/>
        <end position="42"/>
    </location>
</feature>
<evidence type="ECO:0000256" key="9">
    <source>
        <dbReference type="ARBA" id="ARBA00022840"/>
    </source>
</evidence>
<evidence type="ECO:0000256" key="1">
    <source>
        <dbReference type="ARBA" id="ARBA00000085"/>
    </source>
</evidence>
<dbReference type="PANTHER" id="PTHR41523">
    <property type="entry name" value="TWO-COMPONENT SYSTEM SENSOR PROTEIN"/>
    <property type="match status" value="1"/>
</dbReference>
<evidence type="ECO:0000256" key="10">
    <source>
        <dbReference type="ARBA" id="ARBA00022989"/>
    </source>
</evidence>
<protein>
    <recommendedName>
        <fullName evidence="3">histidine kinase</fullName>
        <ecNumber evidence="3">2.7.13.3</ecNumber>
    </recommendedName>
</protein>
<keyword evidence="6 13" id="KW-0812">Transmembrane</keyword>
<dbReference type="Gene3D" id="3.30.565.10">
    <property type="entry name" value="Histidine kinase-like ATPase, C-terminal domain"/>
    <property type="match status" value="1"/>
</dbReference>
<dbReference type="Gene3D" id="1.20.120.620">
    <property type="entry name" value="Backbone structure of the membrane domain of e. Coli histidine kinase receptor kdpd"/>
    <property type="match status" value="1"/>
</dbReference>
<dbReference type="InterPro" id="IPR003594">
    <property type="entry name" value="HATPase_dom"/>
</dbReference>
<keyword evidence="8" id="KW-0418">Kinase</keyword>
<evidence type="ECO:0000256" key="11">
    <source>
        <dbReference type="ARBA" id="ARBA00023012"/>
    </source>
</evidence>
<dbReference type="Pfam" id="PF13493">
    <property type="entry name" value="DUF4118"/>
    <property type="match status" value="1"/>
</dbReference>
<dbReference type="InterPro" id="IPR038318">
    <property type="entry name" value="KdpD_sf"/>
</dbReference>
<dbReference type="InterPro" id="IPR011495">
    <property type="entry name" value="Sig_transdc_His_kin_sub2_dim/P"/>
</dbReference>
<dbReference type="InterPro" id="IPR005467">
    <property type="entry name" value="His_kinase_dom"/>
</dbReference>
<dbReference type="Proteomes" id="UP000660885">
    <property type="component" value="Unassembled WGS sequence"/>
</dbReference>
<dbReference type="EC" id="2.7.13.3" evidence="3"/>
<sequence>MPWYIMERLFLLSARSRGLPVWMRYGATTLLVVICLGLRLWIFGDKPGLPFLLFFPAVIVAGLTFDRGTGIYAALLSGALAVWFLLEPGGLLRITDASDLLALMIFLAIALFTAFLMEALHVALRRLAQERAGLAIANAELARMAEARGTLLSEAVHRARNDLQRLAATLHLQAGAAAEPQARQALQDASGRIMALARINARLDRHRDDGQAVVSSRGFIEGLVQDLREVAVDMRPIAMMVQAEDHPLPMARAVPVGLTVNELVGNALKYAFPGEMEGRIRVSFRQYEAEFVLAVEDNGIGFDPGAPPQGSGLGTRIGRALAGQLGGSLEASALSPGSNRPGLRWVMRFSAP</sequence>
<evidence type="ECO:0000256" key="3">
    <source>
        <dbReference type="ARBA" id="ARBA00012438"/>
    </source>
</evidence>